<evidence type="ECO:0000256" key="2">
    <source>
        <dbReference type="ARBA" id="ARBA00022729"/>
    </source>
</evidence>
<dbReference type="InterPro" id="IPR029787">
    <property type="entry name" value="Nucleotide_cyclase"/>
</dbReference>
<dbReference type="Pfam" id="PF00990">
    <property type="entry name" value="GGDEF"/>
    <property type="match status" value="1"/>
</dbReference>
<evidence type="ECO:0000313" key="5">
    <source>
        <dbReference type="EMBL" id="EAR60896.1"/>
    </source>
</evidence>
<comment type="caution">
    <text evidence="5">The sequence shown here is derived from an EMBL/GenBank/DDBJ whole genome shotgun (WGS) entry which is preliminary data.</text>
</comment>
<name>A0A7U8GS10_NEPCE</name>
<evidence type="ECO:0000256" key="1">
    <source>
        <dbReference type="ARBA" id="ARBA00010333"/>
    </source>
</evidence>
<dbReference type="PROSITE" id="PS50887">
    <property type="entry name" value="GGDEF"/>
    <property type="match status" value="1"/>
</dbReference>
<dbReference type="InterPro" id="IPR000160">
    <property type="entry name" value="GGDEF_dom"/>
</dbReference>
<proteinExistence type="inferred from homology"/>
<evidence type="ECO:0000259" key="4">
    <source>
        <dbReference type="PROSITE" id="PS50887"/>
    </source>
</evidence>
<sequence>MLLCFFSAASAAEIVLTEEEADWLQRNAVIRYAPAPNYPPIEYFDETQRHLGVTPELLDLMLAKVDLPIRIERFNSWEEVMSATRLGKVDMLGSVAKVPKRQAYLNFSEPYITLPTVIYMRENEGYSNLSLEELSGKRVVVIEDYASADFVQDNFPEISLIKVPEISIGIRMVSYGMADAIVVSRATAAYYMQQHSLTNLEVVGETGMTWKLRFAVRKDWPELNSIIQKALDSVSEAELEALIERHLKQGYATQVLSTERLKEVSVWVGACLLVMLFALNLYLIWRHRGHKYHLENTQKQKHELESQLQRLQTIDAETGLTTRHAFLAEANKELARYHRYGSSFAIFVIEVPSLQKLRRMGDFKTAEEVMKQLSVIINEEIREQDLCGDLGDGCLGVLLLKVDEMSADIVGKRLRQRVDSPGSLYIHGVATPASLLIGVAVPRAVTGSVDELIQLADSKLYAMGNPGE</sequence>
<dbReference type="SUPFAM" id="SSF53850">
    <property type="entry name" value="Periplasmic binding protein-like II"/>
    <property type="match status" value="1"/>
</dbReference>
<reference evidence="5 6" key="1">
    <citation type="submission" date="2006-02" db="EMBL/GenBank/DDBJ databases">
        <authorList>
            <person name="Pinhassi J."/>
            <person name="Pedros-Alio C."/>
            <person name="Ferriera S."/>
            <person name="Johnson J."/>
            <person name="Kravitz S."/>
            <person name="Halpern A."/>
            <person name="Remington K."/>
            <person name="Beeson K."/>
            <person name="Tran B."/>
            <person name="Rogers Y.-H."/>
            <person name="Friedman R."/>
            <person name="Venter J.C."/>
        </authorList>
    </citation>
    <scope>NUCLEOTIDE SEQUENCE [LARGE SCALE GENOMIC DNA]</scope>
    <source>
        <strain evidence="5 6">MED92</strain>
    </source>
</reference>
<keyword evidence="3" id="KW-1133">Transmembrane helix</keyword>
<gene>
    <name evidence="5" type="ORF">MED92_01816</name>
</gene>
<keyword evidence="3" id="KW-0812">Transmembrane</keyword>
<dbReference type="AlphaFoldDB" id="A0A7U8GS10"/>
<organism evidence="5 6">
    <name type="scientific">Neptuniibacter caesariensis</name>
    <dbReference type="NCBI Taxonomy" id="207954"/>
    <lineage>
        <taxon>Bacteria</taxon>
        <taxon>Pseudomonadati</taxon>
        <taxon>Pseudomonadota</taxon>
        <taxon>Gammaproteobacteria</taxon>
        <taxon>Oceanospirillales</taxon>
        <taxon>Oceanospirillaceae</taxon>
        <taxon>Neptuniibacter</taxon>
    </lineage>
</organism>
<protein>
    <submittedName>
        <fullName evidence="5">Sensor histidine kinase</fullName>
    </submittedName>
</protein>
<dbReference type="Gene3D" id="3.40.190.10">
    <property type="entry name" value="Periplasmic binding protein-like II"/>
    <property type="match status" value="2"/>
</dbReference>
<keyword evidence="3" id="KW-0472">Membrane</keyword>
<dbReference type="NCBIfam" id="TIGR00254">
    <property type="entry name" value="GGDEF"/>
    <property type="match status" value="1"/>
</dbReference>
<dbReference type="PANTHER" id="PTHR35936">
    <property type="entry name" value="MEMBRANE-BOUND LYTIC MUREIN TRANSGLYCOSYLASE F"/>
    <property type="match status" value="1"/>
</dbReference>
<keyword evidence="5" id="KW-0808">Transferase</keyword>
<evidence type="ECO:0000256" key="3">
    <source>
        <dbReference type="SAM" id="Phobius"/>
    </source>
</evidence>
<feature type="domain" description="GGDEF" evidence="4">
    <location>
        <begin position="342"/>
        <end position="468"/>
    </location>
</feature>
<keyword evidence="5" id="KW-0418">Kinase</keyword>
<dbReference type="Pfam" id="PF00497">
    <property type="entry name" value="SBP_bac_3"/>
    <property type="match status" value="1"/>
</dbReference>
<comment type="similarity">
    <text evidence="1">Belongs to the bacterial solute-binding protein 3 family.</text>
</comment>
<dbReference type="EMBL" id="AAOW01000012">
    <property type="protein sequence ID" value="EAR60896.1"/>
    <property type="molecule type" value="Genomic_DNA"/>
</dbReference>
<dbReference type="SMART" id="SM00267">
    <property type="entry name" value="GGDEF"/>
    <property type="match status" value="1"/>
</dbReference>
<dbReference type="InterPro" id="IPR043128">
    <property type="entry name" value="Rev_trsase/Diguanyl_cyclase"/>
</dbReference>
<keyword evidence="6" id="KW-1185">Reference proteome</keyword>
<dbReference type="InterPro" id="IPR001638">
    <property type="entry name" value="Solute-binding_3/MltF_N"/>
</dbReference>
<dbReference type="Proteomes" id="UP000002171">
    <property type="component" value="Unassembled WGS sequence"/>
</dbReference>
<accession>A0A7U8GS10</accession>
<dbReference type="CDD" id="cd01007">
    <property type="entry name" value="PBP2_BvgS_HisK_like"/>
    <property type="match status" value="1"/>
</dbReference>
<evidence type="ECO:0000313" key="6">
    <source>
        <dbReference type="Proteomes" id="UP000002171"/>
    </source>
</evidence>
<dbReference type="GO" id="GO:0016301">
    <property type="term" value="F:kinase activity"/>
    <property type="evidence" value="ECO:0007669"/>
    <property type="project" value="UniProtKB-KW"/>
</dbReference>
<keyword evidence="2" id="KW-0732">Signal</keyword>
<dbReference type="Gene3D" id="3.30.70.270">
    <property type="match status" value="1"/>
</dbReference>
<dbReference type="SUPFAM" id="SSF55073">
    <property type="entry name" value="Nucleotide cyclase"/>
    <property type="match status" value="1"/>
</dbReference>
<dbReference type="SMART" id="SM00062">
    <property type="entry name" value="PBPb"/>
    <property type="match status" value="1"/>
</dbReference>
<feature type="transmembrane region" description="Helical" evidence="3">
    <location>
        <begin position="264"/>
        <end position="285"/>
    </location>
</feature>